<dbReference type="STRING" id="1550231.SAMN05660662_2611"/>
<dbReference type="InterPro" id="IPR036514">
    <property type="entry name" value="SGNH_hydro_sf"/>
</dbReference>
<dbReference type="Gene3D" id="3.40.50.1110">
    <property type="entry name" value="SGNH hydrolase"/>
    <property type="match status" value="1"/>
</dbReference>
<dbReference type="EMBL" id="FNBT01000004">
    <property type="protein sequence ID" value="SDF55233.1"/>
    <property type="molecule type" value="Genomic_DNA"/>
</dbReference>
<keyword evidence="3" id="KW-1185">Reference proteome</keyword>
<evidence type="ECO:0000313" key="2">
    <source>
        <dbReference type="EMBL" id="SDF55233.1"/>
    </source>
</evidence>
<sequence>MTWDLRVCFVGDSFVAGVGDPEHLGWPGRLCAASERAGLPVTRYVLGVRRQTTAEVAARWAAECRPRLAGGDWKPRVVLSTGVNDTTEVDGAPRLDPHESVAALAGMLTGAAAAGWPVLVVGPPAVADDAQNERIADLDDRFARTCAGHGMPYVPVVAALAADPTWRDEVAAGDGAHPGAAGYALLADLVRPSWERWVPAGP</sequence>
<evidence type="ECO:0000313" key="3">
    <source>
        <dbReference type="Proteomes" id="UP000199406"/>
    </source>
</evidence>
<evidence type="ECO:0000259" key="1">
    <source>
        <dbReference type="Pfam" id="PF13472"/>
    </source>
</evidence>
<protein>
    <submittedName>
        <fullName evidence="2">Lysophospholipase L1</fullName>
    </submittedName>
</protein>
<dbReference type="SUPFAM" id="SSF52266">
    <property type="entry name" value="SGNH hydrolase"/>
    <property type="match status" value="1"/>
</dbReference>
<proteinExistence type="predicted"/>
<name>A0A1G7M0N7_9ACTN</name>
<reference evidence="3" key="1">
    <citation type="submission" date="2016-10" db="EMBL/GenBank/DDBJ databases">
        <authorList>
            <person name="Varghese N."/>
            <person name="Submissions S."/>
        </authorList>
    </citation>
    <scope>NUCLEOTIDE SEQUENCE [LARGE SCALE GENOMIC DNA]</scope>
    <source>
        <strain evidence="3">DSM 44268</strain>
    </source>
</reference>
<dbReference type="AlphaFoldDB" id="A0A1G7M0N7"/>
<dbReference type="Proteomes" id="UP000199406">
    <property type="component" value="Unassembled WGS sequence"/>
</dbReference>
<dbReference type="Pfam" id="PF13472">
    <property type="entry name" value="Lipase_GDSL_2"/>
    <property type="match status" value="1"/>
</dbReference>
<organism evidence="2 3">
    <name type="scientific">Blastococcus aurantiacus</name>
    <dbReference type="NCBI Taxonomy" id="1550231"/>
    <lineage>
        <taxon>Bacteria</taxon>
        <taxon>Bacillati</taxon>
        <taxon>Actinomycetota</taxon>
        <taxon>Actinomycetes</taxon>
        <taxon>Geodermatophilales</taxon>
        <taxon>Geodermatophilaceae</taxon>
        <taxon>Blastococcus</taxon>
    </lineage>
</organism>
<accession>A0A1G7M0N7</accession>
<feature type="domain" description="SGNH hydrolase-type esterase" evidence="1">
    <location>
        <begin position="9"/>
        <end position="185"/>
    </location>
</feature>
<dbReference type="RefSeq" id="WP_091767021.1">
    <property type="nucleotide sequence ID" value="NZ_FNBT01000004.1"/>
</dbReference>
<dbReference type="OrthoDB" id="5196031at2"/>
<gene>
    <name evidence="2" type="ORF">SAMN05660662_2611</name>
</gene>
<dbReference type="InterPro" id="IPR013830">
    <property type="entry name" value="SGNH_hydro"/>
</dbReference>